<comment type="pathway">
    <text evidence="1">Siderophore biosynthesis.</text>
</comment>
<dbReference type="GO" id="GO:0005737">
    <property type="term" value="C:cytoplasm"/>
    <property type="evidence" value="ECO:0007669"/>
    <property type="project" value="TreeGrafter"/>
</dbReference>
<evidence type="ECO:0000259" key="5">
    <source>
        <dbReference type="Pfam" id="PF00668"/>
    </source>
</evidence>
<evidence type="ECO:0000313" key="8">
    <source>
        <dbReference type="Proteomes" id="UP000192656"/>
    </source>
</evidence>
<sequence>MRELSEMQAAQWVSRQDRSALGRVSPHLYVEFDGAGLTAERLESALERLFERHEMTRLRITEDGRQCCAEPKGPSVLTLDDWRDLGPAEAAKHLIDKRIAWTNRRANLSNGEACAVSLTRLAEKRTRFHIDTDMAAIDPPSLRILMDDLAYFVEEPDSGALPETPGFFDVLDAMSSDEQHRAKRNRDREWWAERRETLPPIVDLSAIKHDTLNPVKTDRLAAELSRNDYASIRQAARGIGVTATSLALAVFALALARMTGQSRFRLSVPSFWREHCLPAVERIVGEFSNVLLVAIDTMQAATLADLARQVSGELLSAIEHSAYPGVAVMRDLSRRSGRMDVSPVVFTSGLGLSSGALFSDRVARVFGTLAYATSQGPQVALDAQIAETGAGLLINWDIRFDVLKRAPVEALFEDYCAMLRRIARAPAAVEEPIDRRPRAGGGSGTGVDHGEGVMESKLSSLQKAYILGRSEQLPLGGVAMQEFRDYRGRWDVEALRERLRILVERHPALRTLIDPVKLTARVREAAELNLNIVDLRDHGPVEAMAELDRRRETFARSICSLERSPWEIALFRLPEDADAAKESQDRRTEPVAVFARFDALILDGHAIAALMVELFSPDDEALALEGPAAKTGRGGGHPIGVPTEPGRREADAAYWAEKLAGIESAPSLPWLKSLETIASSPFERRTLTIEKDRFRRVARLGAKRGLFKNTVLTAIVLDVVSRWIEAGDCVVAIPVAPETGGAFANRSSFIAAHWPSGTMALAERGGRLQADILEGLDHLAFSGVDIARLLMNAGKGQPPLPIVITNGLGWPVLPPEAPMRLCSGLTSTPQVAIDIRFALEPEGDLRLDIDHAVAAVEGSMIDDILRAVDRAFTAIAEKGEFALFPRDGVPLHPILPADPEIAPSKLPFLERIADNLFSAPKDRVALISGRERVTYGALGARVARMISGLRARGVTPGDRVAIVLARSPDHIASVLASAFLGAVWVPIDAASPDQRLQQLLETCNPALVIASAPIEGFTTVLPESLGAADAAGDLGEIRSRLASLSLGEGPAYHLFTSGTTGAPKCVTLCNRATANVIGSTLDNWRVGPDDVFISVTPFHHDMSVFDVFGCLCAGAVLVLPEPGAEKDAVRWCELVAEHGVTLWCSVPAILEMLLSCRKDARQLASLRLVAQGGDYIKPATIAELRSLLADARLISLGGPTETTIWSIWHEIGPGDWGPIPYGRPLPGNRYDLLDEAGEPVPPGVAGRIHTAGVNLALGYFRDGKLDESDFVGIVDEAGQPIRAFRTSDTGRLLADGSIQFAGRIAGYVKIRGVRVSLPDIENEMLAHADITRAAAIDFGDERSGASALGLLYVARPGAEPQVPDLRAFARSRLPETHVPTRYLAVSDLPLSANGKLDRKRARDWLEQQGGCGHPSASIERTDTPPLEGKACLSAIYRAVLKPKQPLEASTNLLSAGLLPSHLKPLSEAIAQRFGIEIAPRDLLTCRTLAEAEALLSAARAGRKSLA</sequence>
<keyword evidence="8" id="KW-1185">Reference proteome</keyword>
<feature type="domain" description="AMP-dependent synthetase/ligase" evidence="4">
    <location>
        <begin position="920"/>
        <end position="1260"/>
    </location>
</feature>
<dbReference type="PANTHER" id="PTHR45527">
    <property type="entry name" value="NONRIBOSOMAL PEPTIDE SYNTHETASE"/>
    <property type="match status" value="1"/>
</dbReference>
<dbReference type="InterPro" id="IPR000873">
    <property type="entry name" value="AMP-dep_synth/lig_dom"/>
</dbReference>
<dbReference type="InterPro" id="IPR023213">
    <property type="entry name" value="CAT-like_dom_sf"/>
</dbReference>
<dbReference type="Pfam" id="PF00501">
    <property type="entry name" value="AMP-binding"/>
    <property type="match status" value="1"/>
</dbReference>
<evidence type="ECO:0000259" key="4">
    <source>
        <dbReference type="Pfam" id="PF00501"/>
    </source>
</evidence>
<dbReference type="Gene3D" id="3.30.559.30">
    <property type="entry name" value="Nonribosomal peptide synthetase, condensation domain"/>
    <property type="match status" value="2"/>
</dbReference>
<dbReference type="InterPro" id="IPR045851">
    <property type="entry name" value="AMP-bd_C_sf"/>
</dbReference>
<dbReference type="GO" id="GO:0016874">
    <property type="term" value="F:ligase activity"/>
    <property type="evidence" value="ECO:0007669"/>
    <property type="project" value="UniProtKB-KW"/>
</dbReference>
<dbReference type="GO" id="GO:0000036">
    <property type="term" value="F:acyl carrier activity"/>
    <property type="evidence" value="ECO:0007669"/>
    <property type="project" value="TreeGrafter"/>
</dbReference>
<dbReference type="Gene3D" id="3.30.300.30">
    <property type="match status" value="1"/>
</dbReference>
<accession>A0A1W2ARB1</accession>
<evidence type="ECO:0000313" key="7">
    <source>
        <dbReference type="EMBL" id="SMC63257.1"/>
    </source>
</evidence>
<dbReference type="InterPro" id="IPR025110">
    <property type="entry name" value="AMP-bd_C"/>
</dbReference>
<dbReference type="SUPFAM" id="SSF56801">
    <property type="entry name" value="Acetyl-CoA synthetase-like"/>
    <property type="match status" value="1"/>
</dbReference>
<dbReference type="Gene3D" id="3.30.559.10">
    <property type="entry name" value="Chloramphenicol acetyltransferase-like domain"/>
    <property type="match status" value="2"/>
</dbReference>
<proteinExistence type="predicted"/>
<reference evidence="7 8" key="1">
    <citation type="submission" date="2017-04" db="EMBL/GenBank/DDBJ databases">
        <authorList>
            <person name="Afonso C.L."/>
            <person name="Miller P.J."/>
            <person name="Scott M.A."/>
            <person name="Spackman E."/>
            <person name="Goraichik I."/>
            <person name="Dimitrov K.M."/>
            <person name="Suarez D.L."/>
            <person name="Swayne D.E."/>
        </authorList>
    </citation>
    <scope>NUCLEOTIDE SEQUENCE [LARGE SCALE GENOMIC DNA]</scope>
    <source>
        <strain evidence="7 8">CGMCC 1.10972</strain>
    </source>
</reference>
<evidence type="ECO:0000256" key="2">
    <source>
        <dbReference type="ARBA" id="ARBA00022598"/>
    </source>
</evidence>
<dbReference type="Pfam" id="PF13193">
    <property type="entry name" value="AMP-binding_C"/>
    <property type="match status" value="1"/>
</dbReference>
<keyword evidence="2" id="KW-0436">Ligase</keyword>
<organism evidence="7 8">
    <name type="scientific">Fulvimarina manganoxydans</name>
    <dbReference type="NCBI Taxonomy" id="937218"/>
    <lineage>
        <taxon>Bacteria</taxon>
        <taxon>Pseudomonadati</taxon>
        <taxon>Pseudomonadota</taxon>
        <taxon>Alphaproteobacteria</taxon>
        <taxon>Hyphomicrobiales</taxon>
        <taxon>Aurantimonadaceae</taxon>
        <taxon>Fulvimarina</taxon>
    </lineage>
</organism>
<feature type="domain" description="AMP-binding enzyme C-terminal" evidence="6">
    <location>
        <begin position="1320"/>
        <end position="1395"/>
    </location>
</feature>
<name>A0A1W2ARB1_9HYPH</name>
<evidence type="ECO:0000256" key="1">
    <source>
        <dbReference type="ARBA" id="ARBA00004924"/>
    </source>
</evidence>
<dbReference type="GO" id="GO:0043041">
    <property type="term" value="P:amino acid activation for nonribosomal peptide biosynthetic process"/>
    <property type="evidence" value="ECO:0007669"/>
    <property type="project" value="TreeGrafter"/>
</dbReference>
<dbReference type="InterPro" id="IPR010071">
    <property type="entry name" value="AA_adenyl_dom"/>
</dbReference>
<feature type="domain" description="Condensation" evidence="5">
    <location>
        <begin position="3"/>
        <end position="428"/>
    </location>
</feature>
<evidence type="ECO:0000256" key="3">
    <source>
        <dbReference type="SAM" id="MobiDB-lite"/>
    </source>
</evidence>
<dbReference type="Pfam" id="PF00668">
    <property type="entry name" value="Condensation"/>
    <property type="match status" value="1"/>
</dbReference>
<gene>
    <name evidence="7" type="ORF">SAMN06297251_10530</name>
</gene>
<dbReference type="STRING" id="937218.SAMN06297251_10530"/>
<dbReference type="NCBIfam" id="TIGR01733">
    <property type="entry name" value="AA-adenyl-dom"/>
    <property type="match status" value="1"/>
</dbReference>
<dbReference type="GO" id="GO:0031177">
    <property type="term" value="F:phosphopantetheine binding"/>
    <property type="evidence" value="ECO:0007669"/>
    <property type="project" value="TreeGrafter"/>
</dbReference>
<dbReference type="RefSeq" id="WP_244556841.1">
    <property type="nucleotide sequence ID" value="NZ_FWXR01000005.1"/>
</dbReference>
<feature type="region of interest" description="Disordered" evidence="3">
    <location>
        <begin position="627"/>
        <end position="646"/>
    </location>
</feature>
<protein>
    <submittedName>
        <fullName evidence="7">Amino acid adenylation domain-containing protein</fullName>
    </submittedName>
</protein>
<dbReference type="EMBL" id="FWXR01000005">
    <property type="protein sequence ID" value="SMC63257.1"/>
    <property type="molecule type" value="Genomic_DNA"/>
</dbReference>
<dbReference type="InterPro" id="IPR042099">
    <property type="entry name" value="ANL_N_sf"/>
</dbReference>
<dbReference type="SUPFAM" id="SSF52777">
    <property type="entry name" value="CoA-dependent acyltransferases"/>
    <property type="match status" value="4"/>
</dbReference>
<dbReference type="Proteomes" id="UP000192656">
    <property type="component" value="Unassembled WGS sequence"/>
</dbReference>
<dbReference type="GO" id="GO:0044550">
    <property type="term" value="P:secondary metabolite biosynthetic process"/>
    <property type="evidence" value="ECO:0007669"/>
    <property type="project" value="TreeGrafter"/>
</dbReference>
<dbReference type="InterPro" id="IPR001242">
    <property type="entry name" value="Condensation_dom"/>
</dbReference>
<evidence type="ECO:0000259" key="6">
    <source>
        <dbReference type="Pfam" id="PF13193"/>
    </source>
</evidence>
<dbReference type="PANTHER" id="PTHR45527:SF10">
    <property type="entry name" value="PYOCHELIN SYNTHASE PCHF"/>
    <property type="match status" value="1"/>
</dbReference>
<dbReference type="Gene3D" id="3.40.50.12780">
    <property type="entry name" value="N-terminal domain of ligase-like"/>
    <property type="match status" value="1"/>
</dbReference>